<accession>A0A2P4Y8T7</accession>
<dbReference type="OrthoDB" id="129771at2759"/>
<protein>
    <submittedName>
        <fullName evidence="1">Uncharacterized protein</fullName>
    </submittedName>
</protein>
<comment type="caution">
    <text evidence="1">The sequence shown here is derived from an EMBL/GenBank/DDBJ whole genome shotgun (WGS) entry which is preliminary data.</text>
</comment>
<gene>
    <name evidence="1" type="ORF">PHPALM_8857</name>
</gene>
<evidence type="ECO:0000313" key="2">
    <source>
        <dbReference type="Proteomes" id="UP000237271"/>
    </source>
</evidence>
<evidence type="ECO:0000313" key="1">
    <source>
        <dbReference type="EMBL" id="POM74222.1"/>
    </source>
</evidence>
<reference evidence="1 2" key="1">
    <citation type="journal article" date="2017" name="Genome Biol. Evol.">
        <title>Phytophthora megakarya and P. palmivora, closely related causal agents of cacao black pod rot, underwent increases in genome sizes and gene numbers by different mechanisms.</title>
        <authorList>
            <person name="Ali S.S."/>
            <person name="Shao J."/>
            <person name="Lary D.J."/>
            <person name="Kronmiller B."/>
            <person name="Shen D."/>
            <person name="Strem M.D."/>
            <person name="Amoako-Attah I."/>
            <person name="Akrofi A.Y."/>
            <person name="Begoude B.A."/>
            <person name="Ten Hoopen G.M."/>
            <person name="Coulibaly K."/>
            <person name="Kebe B.I."/>
            <person name="Melnick R.L."/>
            <person name="Guiltinan M.J."/>
            <person name="Tyler B.M."/>
            <person name="Meinhardt L.W."/>
            <person name="Bailey B.A."/>
        </authorList>
    </citation>
    <scope>NUCLEOTIDE SEQUENCE [LARGE SCALE GENOMIC DNA]</scope>
    <source>
        <strain evidence="2">sbr112.9</strain>
    </source>
</reference>
<organism evidence="1 2">
    <name type="scientific">Phytophthora palmivora</name>
    <dbReference type="NCBI Taxonomy" id="4796"/>
    <lineage>
        <taxon>Eukaryota</taxon>
        <taxon>Sar</taxon>
        <taxon>Stramenopiles</taxon>
        <taxon>Oomycota</taxon>
        <taxon>Peronosporomycetes</taxon>
        <taxon>Peronosporales</taxon>
        <taxon>Peronosporaceae</taxon>
        <taxon>Phytophthora</taxon>
    </lineage>
</organism>
<name>A0A2P4Y8T7_9STRA</name>
<keyword evidence="2" id="KW-1185">Reference proteome</keyword>
<proteinExistence type="predicted"/>
<sequence>MAHSFKRMLCTHGVTQESHREGRRNYDSCFTGCEAGFLVRTEQIAVDSLHNYKMINTIYDSYCSAKSMPMSPEICSELCLLKEMNSGYVLRIFKAHQQLPSRDNPSRLIRTRDICFRDGYCVGHLGELMV</sequence>
<dbReference type="Proteomes" id="UP000237271">
    <property type="component" value="Unassembled WGS sequence"/>
</dbReference>
<dbReference type="EMBL" id="NCKW01004910">
    <property type="protein sequence ID" value="POM74222.1"/>
    <property type="molecule type" value="Genomic_DNA"/>
</dbReference>
<dbReference type="AlphaFoldDB" id="A0A2P4Y8T7"/>